<feature type="domain" description="ABC transmembrane type-1" evidence="8">
    <location>
        <begin position="87"/>
        <end position="299"/>
    </location>
</feature>
<evidence type="ECO:0000256" key="1">
    <source>
        <dbReference type="ARBA" id="ARBA00004651"/>
    </source>
</evidence>
<dbReference type="InterPro" id="IPR035906">
    <property type="entry name" value="MetI-like_sf"/>
</dbReference>
<gene>
    <name evidence="9" type="ORF">O9H85_24150</name>
</gene>
<feature type="transmembrane region" description="Helical" evidence="7">
    <location>
        <begin position="272"/>
        <end position="299"/>
    </location>
</feature>
<evidence type="ECO:0000256" key="2">
    <source>
        <dbReference type="ARBA" id="ARBA00022448"/>
    </source>
</evidence>
<name>A0ABT4QEY6_9BACL</name>
<evidence type="ECO:0000259" key="8">
    <source>
        <dbReference type="PROSITE" id="PS50928"/>
    </source>
</evidence>
<dbReference type="PANTHER" id="PTHR30193">
    <property type="entry name" value="ABC TRANSPORTER PERMEASE PROTEIN"/>
    <property type="match status" value="1"/>
</dbReference>
<dbReference type="EMBL" id="JAQAGZ010000017">
    <property type="protein sequence ID" value="MCZ8515442.1"/>
    <property type="molecule type" value="Genomic_DNA"/>
</dbReference>
<feature type="transmembrane region" description="Helical" evidence="7">
    <location>
        <begin position="28"/>
        <end position="50"/>
    </location>
</feature>
<dbReference type="Gene3D" id="1.10.3720.10">
    <property type="entry name" value="MetI-like"/>
    <property type="match status" value="1"/>
</dbReference>
<keyword evidence="5 7" id="KW-1133">Transmembrane helix</keyword>
<dbReference type="Pfam" id="PF00528">
    <property type="entry name" value="BPD_transp_1"/>
    <property type="match status" value="1"/>
</dbReference>
<dbReference type="PROSITE" id="PS50928">
    <property type="entry name" value="ABC_TM1"/>
    <property type="match status" value="1"/>
</dbReference>
<dbReference type="SUPFAM" id="SSF161098">
    <property type="entry name" value="MetI-like"/>
    <property type="match status" value="1"/>
</dbReference>
<organism evidence="9 10">
    <name type="scientific">Paenibacillus gyeongsangnamensis</name>
    <dbReference type="NCBI Taxonomy" id="3388067"/>
    <lineage>
        <taxon>Bacteria</taxon>
        <taxon>Bacillati</taxon>
        <taxon>Bacillota</taxon>
        <taxon>Bacilli</taxon>
        <taxon>Bacillales</taxon>
        <taxon>Paenibacillaceae</taxon>
        <taxon>Paenibacillus</taxon>
    </lineage>
</organism>
<evidence type="ECO:0000313" key="9">
    <source>
        <dbReference type="EMBL" id="MCZ8515442.1"/>
    </source>
</evidence>
<feature type="transmembrane region" description="Helical" evidence="7">
    <location>
        <begin position="226"/>
        <end position="252"/>
    </location>
</feature>
<dbReference type="RefSeq" id="WP_269883964.1">
    <property type="nucleotide sequence ID" value="NZ_JAQAGZ010000017.1"/>
</dbReference>
<comment type="subcellular location">
    <subcellularLocation>
        <location evidence="1 7">Cell membrane</location>
        <topology evidence="1 7">Multi-pass membrane protein</topology>
    </subcellularLocation>
</comment>
<protein>
    <submittedName>
        <fullName evidence="9">Sugar ABC transporter permease</fullName>
    </submittedName>
</protein>
<evidence type="ECO:0000313" key="10">
    <source>
        <dbReference type="Proteomes" id="UP001527882"/>
    </source>
</evidence>
<dbReference type="PANTHER" id="PTHR30193:SF37">
    <property type="entry name" value="INNER MEMBRANE ABC TRANSPORTER PERMEASE PROTEIN YCJO"/>
    <property type="match status" value="1"/>
</dbReference>
<feature type="transmembrane region" description="Helical" evidence="7">
    <location>
        <begin position="173"/>
        <end position="192"/>
    </location>
</feature>
<accession>A0ABT4QEY6</accession>
<evidence type="ECO:0000256" key="4">
    <source>
        <dbReference type="ARBA" id="ARBA00022692"/>
    </source>
</evidence>
<dbReference type="CDD" id="cd06261">
    <property type="entry name" value="TM_PBP2"/>
    <property type="match status" value="1"/>
</dbReference>
<reference evidence="9 10" key="1">
    <citation type="submission" date="2022-12" db="EMBL/GenBank/DDBJ databases">
        <title>Draft genome sequence of Paenibacillus sp. dW9.</title>
        <authorList>
            <person name="Choi E.-W."/>
            <person name="Kim D.-U."/>
        </authorList>
    </citation>
    <scope>NUCLEOTIDE SEQUENCE [LARGE SCALE GENOMIC DNA]</scope>
    <source>
        <strain evidence="10">dW9</strain>
    </source>
</reference>
<sequence length="312" mass="35097">MQNIELSSPVQSAVREKTKYRKHLDKRITICLFIAPALLIYLIYILYPIFGTLQYSLFNWKGGPEKTFVGLDNYAKLLSDAVFWQALMNNVKVVLTSVFLQIPLGLIMALMLFAPIRGKRFFQTIYFMPFLMSTVAIGLLWVFMFDPLNGAVNRLISLFGFEYVAWLSDEKTAMSAIILVIVWQYAPFYMILFKAAIVGIPEDLYEAASIDGANALKRFSHITFPLLIPTIVTSSTLAVVGSLKAFDIFYIMTGGGPNNKTELLGTYMYKQAFIHFNMGYGSTIAFMMFMLAFIAAGVIQVFEAGRKKKGAV</sequence>
<keyword evidence="3" id="KW-1003">Cell membrane</keyword>
<proteinExistence type="inferred from homology"/>
<keyword evidence="4 7" id="KW-0812">Transmembrane</keyword>
<evidence type="ECO:0000256" key="7">
    <source>
        <dbReference type="RuleBase" id="RU363032"/>
    </source>
</evidence>
<evidence type="ECO:0000256" key="3">
    <source>
        <dbReference type="ARBA" id="ARBA00022475"/>
    </source>
</evidence>
<evidence type="ECO:0000256" key="6">
    <source>
        <dbReference type="ARBA" id="ARBA00023136"/>
    </source>
</evidence>
<dbReference type="InterPro" id="IPR051393">
    <property type="entry name" value="ABC_transporter_permease"/>
</dbReference>
<feature type="transmembrane region" description="Helical" evidence="7">
    <location>
        <begin position="125"/>
        <end position="145"/>
    </location>
</feature>
<keyword evidence="2 7" id="KW-0813">Transport</keyword>
<feature type="transmembrane region" description="Helical" evidence="7">
    <location>
        <begin position="93"/>
        <end position="113"/>
    </location>
</feature>
<dbReference type="InterPro" id="IPR000515">
    <property type="entry name" value="MetI-like"/>
</dbReference>
<comment type="caution">
    <text evidence="9">The sequence shown here is derived from an EMBL/GenBank/DDBJ whole genome shotgun (WGS) entry which is preliminary data.</text>
</comment>
<evidence type="ECO:0000256" key="5">
    <source>
        <dbReference type="ARBA" id="ARBA00022989"/>
    </source>
</evidence>
<keyword evidence="6 7" id="KW-0472">Membrane</keyword>
<keyword evidence="10" id="KW-1185">Reference proteome</keyword>
<dbReference type="Proteomes" id="UP001527882">
    <property type="component" value="Unassembled WGS sequence"/>
</dbReference>
<comment type="similarity">
    <text evidence="7">Belongs to the binding-protein-dependent transport system permease family.</text>
</comment>